<dbReference type="Proteomes" id="UP001195769">
    <property type="component" value="Unassembled WGS sequence"/>
</dbReference>
<feature type="region of interest" description="Disordered" evidence="1">
    <location>
        <begin position="135"/>
        <end position="159"/>
    </location>
</feature>
<dbReference type="AlphaFoldDB" id="A0AAD4ED18"/>
<organism evidence="2 3">
    <name type="scientific">Suillus fuscotomentosus</name>
    <dbReference type="NCBI Taxonomy" id="1912939"/>
    <lineage>
        <taxon>Eukaryota</taxon>
        <taxon>Fungi</taxon>
        <taxon>Dikarya</taxon>
        <taxon>Basidiomycota</taxon>
        <taxon>Agaricomycotina</taxon>
        <taxon>Agaricomycetes</taxon>
        <taxon>Agaricomycetidae</taxon>
        <taxon>Boletales</taxon>
        <taxon>Suillineae</taxon>
        <taxon>Suillaceae</taxon>
        <taxon>Suillus</taxon>
    </lineage>
</organism>
<feature type="compositionally biased region" description="Polar residues" evidence="1">
    <location>
        <begin position="399"/>
        <end position="411"/>
    </location>
</feature>
<comment type="caution">
    <text evidence="2">The sequence shown here is derived from an EMBL/GenBank/DDBJ whole genome shotgun (WGS) entry which is preliminary data.</text>
</comment>
<evidence type="ECO:0000256" key="1">
    <source>
        <dbReference type="SAM" id="MobiDB-lite"/>
    </source>
</evidence>
<feature type="region of interest" description="Disordered" evidence="1">
    <location>
        <begin position="393"/>
        <end position="453"/>
    </location>
</feature>
<protein>
    <submittedName>
        <fullName evidence="2">Uncharacterized protein</fullName>
    </submittedName>
</protein>
<sequence length="453" mass="50475">MINEELIQLSTSVPYLYPPYHLENVVGFGRRTQGLAWATMIRSLFSLSSLVVLFQRSVHPPSLPSITSNKGLIAYSGFNHAHQQWLGPVEPPAVCIDCANPSHSVPAHCSHASSQLYPVNSTIEMSLAHREHKGVVRDDSPLQTPRGGPEGPFSDQALHCRSMPTYKGKHKDIVEQRTSGRSINGTGSHVGGNGFLRIMPADIDPFLKLEGFARTIETLYLQDALWQPLRRQDTSLGPFFSAVDHDNVPGNATTWISAWLTIRPRTDAVTGISINHFHPPPEFFSTTQDREWDKFAAGGPSLVFEILLGLRHCHFRATREEIVMTANCIVDILQDKEKFRRMIARLYSRLEAQKNPLVTTQIVRPSASDIQIYMDPSLTTLDANHFQAISKEDPKLPGSSLSIHTTENSELAQELLPSLQGYTPDVSRKRSIAPPPPQDPKRMKVEDENSQGE</sequence>
<keyword evidence="3" id="KW-1185">Reference proteome</keyword>
<proteinExistence type="predicted"/>
<dbReference type="RefSeq" id="XP_041229342.1">
    <property type="nucleotide sequence ID" value="XM_041376697.1"/>
</dbReference>
<evidence type="ECO:0000313" key="3">
    <source>
        <dbReference type="Proteomes" id="UP001195769"/>
    </source>
</evidence>
<reference evidence="2" key="1">
    <citation type="journal article" date="2020" name="New Phytol.">
        <title>Comparative genomics reveals dynamic genome evolution in host specialist ectomycorrhizal fungi.</title>
        <authorList>
            <person name="Lofgren L.A."/>
            <person name="Nguyen N.H."/>
            <person name="Vilgalys R."/>
            <person name="Ruytinx J."/>
            <person name="Liao H.L."/>
            <person name="Branco S."/>
            <person name="Kuo A."/>
            <person name="LaButti K."/>
            <person name="Lipzen A."/>
            <person name="Andreopoulos W."/>
            <person name="Pangilinan J."/>
            <person name="Riley R."/>
            <person name="Hundley H."/>
            <person name="Na H."/>
            <person name="Barry K."/>
            <person name="Grigoriev I.V."/>
            <person name="Stajich J.E."/>
            <person name="Kennedy P.G."/>
        </authorList>
    </citation>
    <scope>NUCLEOTIDE SEQUENCE</scope>
    <source>
        <strain evidence="2">FC203</strain>
    </source>
</reference>
<name>A0AAD4ED18_9AGAM</name>
<evidence type="ECO:0000313" key="2">
    <source>
        <dbReference type="EMBL" id="KAG1903767.1"/>
    </source>
</evidence>
<dbReference type="GeneID" id="64670995"/>
<gene>
    <name evidence="2" type="ORF">F5891DRAFT_977335</name>
</gene>
<dbReference type="EMBL" id="JABBWK010000011">
    <property type="protein sequence ID" value="KAG1903767.1"/>
    <property type="molecule type" value="Genomic_DNA"/>
</dbReference>
<accession>A0AAD4ED18</accession>